<feature type="region of interest" description="Disordered" evidence="1">
    <location>
        <begin position="72"/>
        <end position="132"/>
    </location>
</feature>
<evidence type="ECO:0000313" key="2">
    <source>
        <dbReference type="EMBL" id="KYN22170.1"/>
    </source>
</evidence>
<gene>
    <name evidence="2" type="ORF">ALC57_05447</name>
</gene>
<reference evidence="2 3" key="1">
    <citation type="submission" date="2015-09" db="EMBL/GenBank/DDBJ databases">
        <title>Trachymyrmex cornetzi WGS genome.</title>
        <authorList>
            <person name="Nygaard S."/>
            <person name="Hu H."/>
            <person name="Boomsma J."/>
            <person name="Zhang G."/>
        </authorList>
    </citation>
    <scope>NUCLEOTIDE SEQUENCE [LARGE SCALE GENOMIC DNA]</scope>
    <source>
        <strain evidence="2">Tcor2-1</strain>
        <tissue evidence="2">Whole body</tissue>
    </source>
</reference>
<feature type="compositionally biased region" description="Basic and acidic residues" evidence="1">
    <location>
        <begin position="85"/>
        <end position="105"/>
    </location>
</feature>
<accession>A0A195EAC6</accession>
<feature type="compositionally biased region" description="Basic residues" evidence="1">
    <location>
        <begin position="117"/>
        <end position="128"/>
    </location>
</feature>
<organism evidence="2 3">
    <name type="scientific">Trachymyrmex cornetzi</name>
    <dbReference type="NCBI Taxonomy" id="471704"/>
    <lineage>
        <taxon>Eukaryota</taxon>
        <taxon>Metazoa</taxon>
        <taxon>Ecdysozoa</taxon>
        <taxon>Arthropoda</taxon>
        <taxon>Hexapoda</taxon>
        <taxon>Insecta</taxon>
        <taxon>Pterygota</taxon>
        <taxon>Neoptera</taxon>
        <taxon>Endopterygota</taxon>
        <taxon>Hymenoptera</taxon>
        <taxon>Apocrita</taxon>
        <taxon>Aculeata</taxon>
        <taxon>Formicoidea</taxon>
        <taxon>Formicidae</taxon>
        <taxon>Myrmicinae</taxon>
        <taxon>Trachymyrmex</taxon>
    </lineage>
</organism>
<sequence>MPGNTLTLSTDDGEQAGEENDRMAPHHLFSPSFPPRGYFHPAVLQLVFTFLVSCRTRSQLYRIYLAKTPVGTSRRSSTVGGSDIDTDRFADENDENPGRDSRDADSQSPYGQPIKSRGTHIRRRRGRPFQRDGTLNVQSTTRVIAPFDEPGCQQEYALDPPCIGSDALGAAVFPVDRNFYSLQPHSTTCAKLAV</sequence>
<dbReference type="AlphaFoldDB" id="A0A195EAC6"/>
<proteinExistence type="predicted"/>
<feature type="compositionally biased region" description="Low complexity" evidence="1">
    <location>
        <begin position="72"/>
        <end position="82"/>
    </location>
</feature>
<keyword evidence="3" id="KW-1185">Reference proteome</keyword>
<evidence type="ECO:0000256" key="1">
    <source>
        <dbReference type="SAM" id="MobiDB-lite"/>
    </source>
</evidence>
<dbReference type="Proteomes" id="UP000078492">
    <property type="component" value="Unassembled WGS sequence"/>
</dbReference>
<dbReference type="EMBL" id="KQ979236">
    <property type="protein sequence ID" value="KYN22170.1"/>
    <property type="molecule type" value="Genomic_DNA"/>
</dbReference>
<evidence type="ECO:0000313" key="3">
    <source>
        <dbReference type="Proteomes" id="UP000078492"/>
    </source>
</evidence>
<name>A0A195EAC6_9HYME</name>
<protein>
    <submittedName>
        <fullName evidence="2">Uncharacterized protein</fullName>
    </submittedName>
</protein>